<keyword evidence="15" id="KW-1185">Reference proteome</keyword>
<evidence type="ECO:0000256" key="1">
    <source>
        <dbReference type="ARBA" id="ARBA00004191"/>
    </source>
</evidence>
<accession>A0ABC9AD36</accession>
<keyword evidence="5 12" id="KW-0732">Signal</keyword>
<evidence type="ECO:0000256" key="5">
    <source>
        <dbReference type="ARBA" id="ARBA00022729"/>
    </source>
</evidence>
<comment type="subcellular location">
    <subcellularLocation>
        <location evidence="1">Secreted</location>
        <location evidence="1">Cell wall</location>
    </subcellularLocation>
</comment>
<dbReference type="InterPro" id="IPR013210">
    <property type="entry name" value="LRR_N_plant-typ"/>
</dbReference>
<evidence type="ECO:0000256" key="2">
    <source>
        <dbReference type="ARBA" id="ARBA00022512"/>
    </source>
</evidence>
<evidence type="ECO:0000256" key="9">
    <source>
        <dbReference type="ARBA" id="ARBA00023316"/>
    </source>
</evidence>
<evidence type="ECO:0000256" key="3">
    <source>
        <dbReference type="ARBA" id="ARBA00022525"/>
    </source>
</evidence>
<keyword evidence="7" id="KW-0325">Glycoprotein</keyword>
<evidence type="ECO:0000313" key="14">
    <source>
        <dbReference type="EMBL" id="CAL4976365.1"/>
    </source>
</evidence>
<dbReference type="EMBL" id="OZ075130">
    <property type="protein sequence ID" value="CAL4976365.1"/>
    <property type="molecule type" value="Genomic_DNA"/>
</dbReference>
<dbReference type="InterPro" id="IPR051582">
    <property type="entry name" value="LRR_extensin-like_regulator"/>
</dbReference>
<organism evidence="14 15">
    <name type="scientific">Urochloa decumbens</name>
    <dbReference type="NCBI Taxonomy" id="240449"/>
    <lineage>
        <taxon>Eukaryota</taxon>
        <taxon>Viridiplantae</taxon>
        <taxon>Streptophyta</taxon>
        <taxon>Embryophyta</taxon>
        <taxon>Tracheophyta</taxon>
        <taxon>Spermatophyta</taxon>
        <taxon>Magnoliopsida</taxon>
        <taxon>Liliopsida</taxon>
        <taxon>Poales</taxon>
        <taxon>Poaceae</taxon>
        <taxon>PACMAD clade</taxon>
        <taxon>Panicoideae</taxon>
        <taxon>Panicodae</taxon>
        <taxon>Paniceae</taxon>
        <taxon>Melinidinae</taxon>
        <taxon>Urochloa</taxon>
    </lineage>
</organism>
<keyword evidence="3" id="KW-0964">Secreted</keyword>
<dbReference type="SUPFAM" id="SSF52058">
    <property type="entry name" value="L domain-like"/>
    <property type="match status" value="1"/>
</dbReference>
<feature type="compositionally biased region" description="Pro residues" evidence="11">
    <location>
        <begin position="399"/>
        <end position="452"/>
    </location>
</feature>
<dbReference type="Gene3D" id="3.80.10.10">
    <property type="entry name" value="Ribonuclease Inhibitor"/>
    <property type="match status" value="2"/>
</dbReference>
<evidence type="ECO:0000256" key="8">
    <source>
        <dbReference type="ARBA" id="ARBA00023278"/>
    </source>
</evidence>
<dbReference type="AlphaFoldDB" id="A0ABC9AD36"/>
<gene>
    <name evidence="14" type="ORF">URODEC1_LOCUS53562</name>
</gene>
<evidence type="ECO:0000256" key="12">
    <source>
        <dbReference type="SAM" id="SignalP"/>
    </source>
</evidence>
<keyword evidence="4" id="KW-0433">Leucine-rich repeat</keyword>
<feature type="compositionally biased region" description="Pro residues" evidence="11">
    <location>
        <begin position="462"/>
        <end position="471"/>
    </location>
</feature>
<dbReference type="GO" id="GO:0071555">
    <property type="term" value="P:cell wall organization"/>
    <property type="evidence" value="ECO:0007669"/>
    <property type="project" value="UniProtKB-KW"/>
</dbReference>
<keyword evidence="2" id="KW-0134">Cell wall</keyword>
<evidence type="ECO:0000256" key="7">
    <source>
        <dbReference type="ARBA" id="ARBA00023180"/>
    </source>
</evidence>
<evidence type="ECO:0000256" key="11">
    <source>
        <dbReference type="SAM" id="MobiDB-lite"/>
    </source>
</evidence>
<dbReference type="InterPro" id="IPR001611">
    <property type="entry name" value="Leu-rich_rpt"/>
</dbReference>
<dbReference type="PANTHER" id="PTHR32093:SF166">
    <property type="entry name" value="LEUCINE-RICH REPEAT_EXTENSIN 1"/>
    <property type="match status" value="1"/>
</dbReference>
<dbReference type="Pfam" id="PF08263">
    <property type="entry name" value="LRRNT_2"/>
    <property type="match status" value="1"/>
</dbReference>
<reference evidence="15" key="1">
    <citation type="submission" date="2024-06" db="EMBL/GenBank/DDBJ databases">
        <authorList>
            <person name="Ryan C."/>
        </authorList>
    </citation>
    <scope>NUCLEOTIDE SEQUENCE [LARGE SCALE GENOMIC DNA]</scope>
</reference>
<name>A0ABC9AD36_9POAL</name>
<evidence type="ECO:0000256" key="6">
    <source>
        <dbReference type="ARBA" id="ARBA00022737"/>
    </source>
</evidence>
<sequence length="471" mass="49329">MGSLLLLVAALLFPPSFALTVDEEAAIVRRQALSFEHDHHPTDHVHIDIDINIKISNPHLLDAHTALQALKDALYSDPNNFTGNWVGPDVCAYNGVFCFPSPTNASESAVAALDMNGADVAGYLPKEIGLLRDLAVLHLNSNRFCGVIPDEIRGMKELYELDASNNRFVGPFPAAVLGVDKLSYLDIRFNDFEGPIPPELFLGNHDAVFLNDNRFTSGIPDTIGRSRASVIVLANNELGGCVPRSIGDAAETLDQLVATNNSLTGCLPVEAGLLRNATVLDVSGNELAGGIPPALAGLAAVEQLDLSRNAFTGDVPGGVCQLPALANLTVSCNFLTREDAECGALDGNASLSSLHDEANCMGQSRPAQRSAEECSPVVSRPVDCTKLKQCGWPPSALSSPPPPPAASPPPPVSSPPPPVASPSPPPPTASPPPPAFPPPPPAASPPPPPVVVPPVRGTKYQSPPPPLFPGY</sequence>
<dbReference type="PRINTS" id="PR01217">
    <property type="entry name" value="PRICHEXTENSN"/>
</dbReference>
<dbReference type="PANTHER" id="PTHR32093">
    <property type="entry name" value="LEUCINE-RICH REPEAT EXTENSIN-LIKE PROTEIN 3-RELATED"/>
    <property type="match status" value="1"/>
</dbReference>
<evidence type="ECO:0000313" key="15">
    <source>
        <dbReference type="Proteomes" id="UP001497457"/>
    </source>
</evidence>
<feature type="region of interest" description="Disordered" evidence="11">
    <location>
        <begin position="393"/>
        <end position="471"/>
    </location>
</feature>
<dbReference type="Proteomes" id="UP001497457">
    <property type="component" value="Chromosome 20rd"/>
</dbReference>
<feature type="signal peptide" evidence="12">
    <location>
        <begin position="1"/>
        <end position="18"/>
    </location>
</feature>
<protein>
    <recommendedName>
        <fullName evidence="10">Cell wall hydroxyproline-rich glycoprotein</fullName>
    </recommendedName>
</protein>
<dbReference type="InterPro" id="IPR032675">
    <property type="entry name" value="LRR_dom_sf"/>
</dbReference>
<keyword evidence="9" id="KW-0961">Cell wall biogenesis/degradation</keyword>
<reference evidence="14 15" key="2">
    <citation type="submission" date="2024-10" db="EMBL/GenBank/DDBJ databases">
        <authorList>
            <person name="Ryan C."/>
        </authorList>
    </citation>
    <scope>NUCLEOTIDE SEQUENCE [LARGE SCALE GENOMIC DNA]</scope>
</reference>
<feature type="chain" id="PRO_5044864986" description="Cell wall hydroxyproline-rich glycoprotein" evidence="12">
    <location>
        <begin position="19"/>
        <end position="471"/>
    </location>
</feature>
<evidence type="ECO:0000256" key="4">
    <source>
        <dbReference type="ARBA" id="ARBA00022614"/>
    </source>
</evidence>
<dbReference type="FunFam" id="3.80.10.10:FF:000224">
    <property type="entry name" value="Leucine-rich repeat extensin-like protein 1"/>
    <property type="match status" value="1"/>
</dbReference>
<evidence type="ECO:0000259" key="13">
    <source>
        <dbReference type="Pfam" id="PF08263"/>
    </source>
</evidence>
<keyword evidence="8" id="KW-0379">Hydroxylation</keyword>
<evidence type="ECO:0000256" key="10">
    <source>
        <dbReference type="ARBA" id="ARBA00041871"/>
    </source>
</evidence>
<proteinExistence type="predicted"/>
<dbReference type="Pfam" id="PF00560">
    <property type="entry name" value="LRR_1"/>
    <property type="match status" value="3"/>
</dbReference>
<feature type="domain" description="Leucine-rich repeat-containing N-terminal plant-type" evidence="13">
    <location>
        <begin position="65"/>
        <end position="98"/>
    </location>
</feature>
<keyword evidence="6" id="KW-0677">Repeat</keyword>